<feature type="domain" description="NAD-dependent DNA ligase N-terminal" evidence="10">
    <location>
        <begin position="25"/>
        <end position="422"/>
    </location>
</feature>
<sequence>MWKCVLLWLVSFAALAECPAWSAGQLRQETGRLAQKIALWDRAYHQQGESQISDALYDRLSERLARWRRCAGEPPRDERRLPGRGNREHPVAHTGVAKLRDVMALTAWMRDKGALWVQPKVDGVAVTLVYRGGRFEQAISRGDGLQGEDWTEKARLIPAIPQHVPAPLADSVLQGEIFLKRDGHIQGRDGGMNARATVAGAMMRKKPQSDIYRRLGLFIWAWPDGPVRMQEQLEILAGAGFTLTRDWSEPVSDATQVVRLRDRWLNQPLPFVTDGIVIRSERVPPSAAWRPGQGSWIAAWKYPPQLQVASVKKVLFQTGRTGRVAVVLALEPVMLGDKRVTRVNIGSVKRWRQLDVGPGDLISLSLAGLGIPRLDEVAWRAVCQTDASPLPNEGGTLDCFRDTAVCREQFLARLIWLGQRQALDITGLGPSGWRQLLQTHRFEHPFSWLALSPQALRLTPGFSPQRAAALWHRFNLTRRMPLPRWIKALGLPLPEQASLSLAEVRWPQLMSWNELEWRRLPGVGAVRARALMDFIHHPDVMMIVDWLTRQGVEAFADMSKAVNGTNDYSETPATPTESAVPAGGR</sequence>
<dbReference type="InterPro" id="IPR050326">
    <property type="entry name" value="NAD_dep_DNA_ligaseB"/>
</dbReference>
<dbReference type="RefSeq" id="WP_138095095.1">
    <property type="nucleotide sequence ID" value="NZ_CP040428.1"/>
</dbReference>
<protein>
    <recommendedName>
        <fullName evidence="7">DNA ligase B</fullName>
        <ecNumber evidence="7">6.5.1.2</ecNumber>
    </recommendedName>
    <alternativeName>
        <fullName evidence="7">Polydeoxyribonucleotide synthase [NAD(+)] B</fullName>
    </alternativeName>
</protein>
<evidence type="ECO:0000313" key="12">
    <source>
        <dbReference type="Proteomes" id="UP000302163"/>
    </source>
</evidence>
<dbReference type="SUPFAM" id="SSF56091">
    <property type="entry name" value="DNA ligase/mRNA capping enzyme, catalytic domain"/>
    <property type="match status" value="1"/>
</dbReference>
<evidence type="ECO:0000256" key="4">
    <source>
        <dbReference type="ARBA" id="ARBA00023027"/>
    </source>
</evidence>
<dbReference type="Gene3D" id="1.10.287.610">
    <property type="entry name" value="Helix hairpin bin"/>
    <property type="match status" value="1"/>
</dbReference>
<keyword evidence="5 7" id="KW-0234">DNA repair</keyword>
<keyword evidence="12" id="KW-1185">Reference proteome</keyword>
<comment type="similarity">
    <text evidence="7">Belongs to the NAD-dependent DNA ligase family. LigB subfamily.</text>
</comment>
<keyword evidence="1 7" id="KW-0436">Ligase</keyword>
<keyword evidence="4 7" id="KW-0520">NAD</keyword>
<evidence type="ECO:0000256" key="9">
    <source>
        <dbReference type="SAM" id="SignalP"/>
    </source>
</evidence>
<dbReference type="SUPFAM" id="SSF50249">
    <property type="entry name" value="Nucleic acid-binding proteins"/>
    <property type="match status" value="1"/>
</dbReference>
<feature type="region of interest" description="Disordered" evidence="8">
    <location>
        <begin position="563"/>
        <end position="585"/>
    </location>
</feature>
<proteinExistence type="inferred from homology"/>
<dbReference type="EMBL" id="CP040428">
    <property type="protein sequence ID" value="QCT19209.1"/>
    <property type="molecule type" value="Genomic_DNA"/>
</dbReference>
<dbReference type="SUPFAM" id="SSF47781">
    <property type="entry name" value="RuvA domain 2-like"/>
    <property type="match status" value="1"/>
</dbReference>
<feature type="active site" description="N6-AMP-lysine intermediate" evidence="7">
    <location>
        <position position="120"/>
    </location>
</feature>
<evidence type="ECO:0000256" key="6">
    <source>
        <dbReference type="ARBA" id="ARBA00034005"/>
    </source>
</evidence>
<evidence type="ECO:0000313" key="11">
    <source>
        <dbReference type="EMBL" id="QCT19209.1"/>
    </source>
</evidence>
<dbReference type="EC" id="6.5.1.2" evidence="7"/>
<feature type="signal peptide" evidence="9">
    <location>
        <begin position="1"/>
        <end position="16"/>
    </location>
</feature>
<dbReference type="InterPro" id="IPR018239">
    <property type="entry name" value="DNA_ligase_AS"/>
</dbReference>
<comment type="catalytic activity">
    <reaction evidence="6 7">
        <text>NAD(+) + (deoxyribonucleotide)n-3'-hydroxyl + 5'-phospho-(deoxyribonucleotide)m = (deoxyribonucleotide)n+m + AMP + beta-nicotinamide D-nucleotide.</text>
        <dbReference type="EC" id="6.5.1.2"/>
    </reaction>
</comment>
<dbReference type="InterPro" id="IPR004150">
    <property type="entry name" value="NAD_DNA_ligase_OB"/>
</dbReference>
<evidence type="ECO:0000256" key="8">
    <source>
        <dbReference type="SAM" id="MobiDB-lite"/>
    </source>
</evidence>
<dbReference type="SMART" id="SM00532">
    <property type="entry name" value="LIGANc"/>
    <property type="match status" value="1"/>
</dbReference>
<evidence type="ECO:0000256" key="5">
    <source>
        <dbReference type="ARBA" id="ARBA00023204"/>
    </source>
</evidence>
<dbReference type="Pfam" id="PF01653">
    <property type="entry name" value="DNA_ligase_aden"/>
    <property type="match status" value="1"/>
</dbReference>
<dbReference type="PROSITE" id="PS01055">
    <property type="entry name" value="DNA_LIGASE_N1"/>
    <property type="match status" value="1"/>
</dbReference>
<feature type="chain" id="PRO_5020711878" description="DNA ligase B" evidence="9">
    <location>
        <begin position="17"/>
        <end position="585"/>
    </location>
</feature>
<dbReference type="Gene3D" id="3.30.470.30">
    <property type="entry name" value="DNA ligase/mRNA capping enzyme"/>
    <property type="match status" value="1"/>
</dbReference>
<reference evidence="11 12" key="1">
    <citation type="submission" date="2019-05" db="EMBL/GenBank/DDBJ databases">
        <title>Complete genome sequence of Izhakiella calystegiae KSNA2, an endophyte isolated from beach morning glory (Calystegia soldanella).</title>
        <authorList>
            <person name="Jiang L."/>
            <person name="Jeong J.C."/>
            <person name="Kim C.Y."/>
            <person name="Kim D.H."/>
            <person name="Kim S.W."/>
            <person name="Lee j."/>
        </authorList>
    </citation>
    <scope>NUCLEOTIDE SEQUENCE [LARGE SCALE GENOMIC DNA]</scope>
    <source>
        <strain evidence="11 12">KSNA2</strain>
    </source>
</reference>
<dbReference type="HAMAP" id="MF_01587">
    <property type="entry name" value="DNA_ligase_B"/>
    <property type="match status" value="1"/>
</dbReference>
<comment type="function">
    <text evidence="7">Catalyzes the formation of phosphodiester linkages between 5'-phosphoryl and 3'-hydroxyl groups in double-stranded DNA using NAD as a coenzyme and as the energy source for the reaction.</text>
</comment>
<evidence type="ECO:0000256" key="3">
    <source>
        <dbReference type="ARBA" id="ARBA00022763"/>
    </source>
</evidence>
<organism evidence="11 12">
    <name type="scientific">Jejubacter calystegiae</name>
    <dbReference type="NCBI Taxonomy" id="2579935"/>
    <lineage>
        <taxon>Bacteria</taxon>
        <taxon>Pseudomonadati</taxon>
        <taxon>Pseudomonadota</taxon>
        <taxon>Gammaproteobacteria</taxon>
        <taxon>Enterobacterales</taxon>
        <taxon>Enterobacteriaceae</taxon>
        <taxon>Jejubacter</taxon>
    </lineage>
</organism>
<evidence type="ECO:0000259" key="10">
    <source>
        <dbReference type="SMART" id="SM00532"/>
    </source>
</evidence>
<dbReference type="PANTHER" id="PTHR47810:SF1">
    <property type="entry name" value="DNA LIGASE B"/>
    <property type="match status" value="1"/>
</dbReference>
<dbReference type="InterPro" id="IPR013840">
    <property type="entry name" value="DNAligase_N"/>
</dbReference>
<dbReference type="Pfam" id="PF03120">
    <property type="entry name" value="OB_DNA_ligase"/>
    <property type="match status" value="1"/>
</dbReference>
<dbReference type="InterPro" id="IPR020923">
    <property type="entry name" value="DNA_ligase_B"/>
</dbReference>
<evidence type="ECO:0000256" key="1">
    <source>
        <dbReference type="ARBA" id="ARBA00022598"/>
    </source>
</evidence>
<evidence type="ECO:0000256" key="2">
    <source>
        <dbReference type="ARBA" id="ARBA00022705"/>
    </source>
</evidence>
<keyword evidence="3 7" id="KW-0227">DNA damage</keyword>
<dbReference type="OrthoDB" id="9759736at2"/>
<dbReference type="GO" id="GO:0003911">
    <property type="term" value="F:DNA ligase (NAD+) activity"/>
    <property type="evidence" value="ECO:0007669"/>
    <property type="project" value="UniProtKB-UniRule"/>
</dbReference>
<dbReference type="InterPro" id="IPR012340">
    <property type="entry name" value="NA-bd_OB-fold"/>
</dbReference>
<name>A0A4P8YF51_9ENTR</name>
<dbReference type="KEGG" id="izh:FEM41_05835"/>
<feature type="compositionally biased region" description="Polar residues" evidence="8">
    <location>
        <begin position="563"/>
        <end position="577"/>
    </location>
</feature>
<keyword evidence="2 7" id="KW-0235">DNA replication</keyword>
<dbReference type="Gene3D" id="2.40.50.140">
    <property type="entry name" value="Nucleic acid-binding proteins"/>
    <property type="match status" value="1"/>
</dbReference>
<dbReference type="Gene3D" id="1.10.150.20">
    <property type="entry name" value="5' to 3' exonuclease, C-terminal subdomain"/>
    <property type="match status" value="1"/>
</dbReference>
<dbReference type="NCBIfam" id="NF005987">
    <property type="entry name" value="PRK08097.1"/>
    <property type="match status" value="1"/>
</dbReference>
<dbReference type="GO" id="GO:0006260">
    <property type="term" value="P:DNA replication"/>
    <property type="evidence" value="ECO:0007669"/>
    <property type="project" value="UniProtKB-KW"/>
</dbReference>
<dbReference type="InterPro" id="IPR010994">
    <property type="entry name" value="RuvA_2-like"/>
</dbReference>
<evidence type="ECO:0000256" key="7">
    <source>
        <dbReference type="HAMAP-Rule" id="MF_01587"/>
    </source>
</evidence>
<gene>
    <name evidence="7 11" type="primary">ligB</name>
    <name evidence="11" type="ORF">FEM41_05835</name>
</gene>
<dbReference type="Proteomes" id="UP000302163">
    <property type="component" value="Chromosome"/>
</dbReference>
<dbReference type="PANTHER" id="PTHR47810">
    <property type="entry name" value="DNA LIGASE"/>
    <property type="match status" value="1"/>
</dbReference>
<dbReference type="GO" id="GO:0006281">
    <property type="term" value="P:DNA repair"/>
    <property type="evidence" value="ECO:0007669"/>
    <property type="project" value="UniProtKB-KW"/>
</dbReference>
<dbReference type="AlphaFoldDB" id="A0A4P8YF51"/>
<keyword evidence="9" id="KW-0732">Signal</keyword>
<accession>A0A4P8YF51</accession>
<dbReference type="InterPro" id="IPR013839">
    <property type="entry name" value="DNAligase_adenylation"/>
</dbReference>